<comment type="caution">
    <text evidence="2">The sequence shown here is derived from an EMBL/GenBank/DDBJ whole genome shotgun (WGS) entry which is preliminary data.</text>
</comment>
<keyword evidence="1" id="KW-0472">Membrane</keyword>
<keyword evidence="1" id="KW-1133">Transmembrane helix</keyword>
<gene>
    <name evidence="2" type="ORF">BLNAU_21358</name>
</gene>
<name>A0ABQ9WYC8_9EUKA</name>
<organism evidence="2 3">
    <name type="scientific">Blattamonas nauphoetae</name>
    <dbReference type="NCBI Taxonomy" id="2049346"/>
    <lineage>
        <taxon>Eukaryota</taxon>
        <taxon>Metamonada</taxon>
        <taxon>Preaxostyla</taxon>
        <taxon>Oxymonadida</taxon>
        <taxon>Blattamonas</taxon>
    </lineage>
</organism>
<accession>A0ABQ9WYC8</accession>
<evidence type="ECO:0000313" key="3">
    <source>
        <dbReference type="Proteomes" id="UP001281761"/>
    </source>
</evidence>
<evidence type="ECO:0000256" key="1">
    <source>
        <dbReference type="SAM" id="Phobius"/>
    </source>
</evidence>
<feature type="transmembrane region" description="Helical" evidence="1">
    <location>
        <begin position="147"/>
        <end position="170"/>
    </location>
</feature>
<sequence length="175" mass="19925">MMKDFEKEEVVNVIKYGRGSLQDSSKENGNSRKTSGFIVIIVEFDELVEIGPVVAIVAFTGIIVSEIIVTKVTDKSRPRPEWAELIKIEFVGFHHFCFSFRLFTSITVFSPKSGSSEIIIEKMSLFPIHIKCRCAQINIDIRQCVQIIIKLITVTIIMRQFLTFLIELIVPGQTR</sequence>
<feature type="transmembrane region" description="Helical" evidence="1">
    <location>
        <begin position="50"/>
        <end position="69"/>
    </location>
</feature>
<keyword evidence="3" id="KW-1185">Reference proteome</keyword>
<reference evidence="2 3" key="1">
    <citation type="journal article" date="2022" name="bioRxiv">
        <title>Genomics of Preaxostyla Flagellates Illuminates Evolutionary Transitions and the Path Towards Mitochondrial Loss.</title>
        <authorList>
            <person name="Novak L.V.F."/>
            <person name="Treitli S.C."/>
            <person name="Pyrih J."/>
            <person name="Halakuc P."/>
            <person name="Pipaliya S.V."/>
            <person name="Vacek V."/>
            <person name="Brzon O."/>
            <person name="Soukal P."/>
            <person name="Eme L."/>
            <person name="Dacks J.B."/>
            <person name="Karnkowska A."/>
            <person name="Elias M."/>
            <person name="Hampl V."/>
        </authorList>
    </citation>
    <scope>NUCLEOTIDE SEQUENCE [LARGE SCALE GENOMIC DNA]</scope>
    <source>
        <strain evidence="2">NAU3</strain>
        <tissue evidence="2">Gut</tissue>
    </source>
</reference>
<dbReference type="EMBL" id="JARBJD010000332">
    <property type="protein sequence ID" value="KAK2943707.1"/>
    <property type="molecule type" value="Genomic_DNA"/>
</dbReference>
<evidence type="ECO:0000313" key="2">
    <source>
        <dbReference type="EMBL" id="KAK2943707.1"/>
    </source>
</evidence>
<dbReference type="Proteomes" id="UP001281761">
    <property type="component" value="Unassembled WGS sequence"/>
</dbReference>
<proteinExistence type="predicted"/>
<keyword evidence="1" id="KW-0812">Transmembrane</keyword>
<protein>
    <submittedName>
        <fullName evidence="2">Uncharacterized protein</fullName>
    </submittedName>
</protein>